<keyword evidence="12" id="KW-1185">Reference proteome</keyword>
<dbReference type="Pfam" id="PF00679">
    <property type="entry name" value="EFG_C"/>
    <property type="match status" value="1"/>
</dbReference>
<dbReference type="RefSeq" id="XP_028860704.1">
    <property type="nucleotide sequence ID" value="XM_029003968.1"/>
</dbReference>
<dbReference type="InterPro" id="IPR000795">
    <property type="entry name" value="T_Tr_GTP-bd_dom"/>
</dbReference>
<dbReference type="Gene3D" id="3.30.70.240">
    <property type="match status" value="1"/>
</dbReference>
<sequence>MIYTVVNRRRSSLLRSSTASTASTSSSPSSLLLLSLCVFIFLLFLYNFDCACEAKWSIRENVYLIINCSGRRKNRGYFKKKDYLKSRQDKSYNVQKKYNNKDNDSNDSDNKYNNVVKKEAFALFYIKYFKLSLLLYNKGKKREKGKRYTINSYNSSYYIDNGTNLNEAKIGDKNNTQWGIEPHGSLSRWEKDDNNNTINKSSAKEMQACMEDVNKGDIITNMTNMTNTANTANTIKVEQKNIRNFCILAHIDSGKSTLADRFLELTNTIKKKRMQDQYLDMMSLEREKGITIKLKAVRMSYHNYIFNLIDTPGHFDFYHEVKRSLNVCEGAILLIDGNKGIQSQTLNIFLELKKHNIKIIPVINKIDLNTCMYDKIKDDLIKKFYFKNEEILKISAKFGYHVKDLFQKIITDIPYPTINSNSFFRGIVFDSFFDKYKGVVLIIKVLNGNLKKKTEIFCINSEKSYIIQEVGYLVPEMKQTQEIKQGDIAYLCSNIRNCNDIQISETIINKDIVKLKGQKKTFVVNSKILNIGNLYANVKKEDTLLRCSDENYSNENSSSCKLVTQKFNDDEGEVKKIDLNNWCNKSLSDEKQKIFENGVQKNNVCVTTLDEDRTCTEETIKDGPSKKLDDFKEEKEINIKQIAATKVDVSYPSVYCNIYSVNDKKSNELHMALNKLKLNDSSFSFKIDICETLGKGFKCGFNGLLHLNIIQERIKREYNIETIVTAPSVNYLVRVKEKYIDKRLKQKLIEKNFDISNVHIDTRRGGNGTKGMDSGNEEMNRGEVEMDSGEEEMNRGEVEMDSGEEEMNRGEVEMDSGEEEMNRGEVEMDGCEDEDVDSTLKCVSGDGKNDFSEGLFFMTSNVNDIPQRNYVKCIYEPYVKTNIIAPVEYQKHILRECFNRRGIFIKKDIVNDQIIFFFEMPLSEILINFIDDIKSQTKGYGSMSYENYVIYKESDLYKINIYINHKCIDSLSFISHKLNYYEKARNIVLKLKNLINPHQFLIVIQAAVGTKVFVSEKIKPLKKNVTAKCYGGDITRRRKLIEKQNEGKKKMFNIGKVKLSPNIFTKLFDLKGN</sequence>
<evidence type="ECO:0000256" key="4">
    <source>
        <dbReference type="ARBA" id="ARBA00022801"/>
    </source>
</evidence>
<dbReference type="GO" id="GO:0045727">
    <property type="term" value="P:positive regulation of translation"/>
    <property type="evidence" value="ECO:0007669"/>
    <property type="project" value="TreeGrafter"/>
</dbReference>
<keyword evidence="9" id="KW-0472">Membrane</keyword>
<dbReference type="OrthoDB" id="1074at2759"/>
<keyword evidence="4" id="KW-0378">Hydrolase</keyword>
<evidence type="ECO:0000313" key="11">
    <source>
        <dbReference type="EMBL" id="SBT87772.1"/>
    </source>
</evidence>
<reference evidence="11 12" key="1">
    <citation type="submission" date="2016-06" db="EMBL/GenBank/DDBJ databases">
        <authorList>
            <consortium name="Pathogen Informatics"/>
        </authorList>
    </citation>
    <scope>NUCLEOTIDE SEQUENCE [LARGE SCALE GENOMIC DNA]</scope>
</reference>
<keyword evidence="5" id="KW-0648">Protein biosynthesis</keyword>
<dbReference type="PROSITE" id="PS51722">
    <property type="entry name" value="G_TR_2"/>
    <property type="match status" value="1"/>
</dbReference>
<evidence type="ECO:0000256" key="8">
    <source>
        <dbReference type="SAM" id="MobiDB-lite"/>
    </source>
</evidence>
<dbReference type="Pfam" id="PF00009">
    <property type="entry name" value="GTP_EFTU"/>
    <property type="match status" value="1"/>
</dbReference>
<dbReference type="Gene3D" id="3.30.70.2570">
    <property type="entry name" value="Elongation factor 4, C-terminal domain"/>
    <property type="match status" value="1"/>
</dbReference>
<organism evidence="11 12">
    <name type="scientific">Plasmodium malariae</name>
    <dbReference type="NCBI Taxonomy" id="5858"/>
    <lineage>
        <taxon>Eukaryota</taxon>
        <taxon>Sar</taxon>
        <taxon>Alveolata</taxon>
        <taxon>Apicomplexa</taxon>
        <taxon>Aconoidasida</taxon>
        <taxon>Haemosporida</taxon>
        <taxon>Plasmodiidae</taxon>
        <taxon>Plasmodium</taxon>
        <taxon>Plasmodium (Plasmodium)</taxon>
    </lineage>
</organism>
<dbReference type="InterPro" id="IPR038363">
    <property type="entry name" value="LepA_C_sf"/>
</dbReference>
<protein>
    <submittedName>
        <fullName evidence="11">GTP-binding protein, putative</fullName>
    </submittedName>
</protein>
<gene>
    <name evidence="11" type="primary">PmUG01_07023300</name>
    <name evidence="11" type="ORF">PMUG01_07023300</name>
</gene>
<dbReference type="AlphaFoldDB" id="A0A1D3JMJ6"/>
<dbReference type="InterPro" id="IPR027417">
    <property type="entry name" value="P-loop_NTPase"/>
</dbReference>
<evidence type="ECO:0000256" key="1">
    <source>
        <dbReference type="ARBA" id="ARBA00005454"/>
    </source>
</evidence>
<keyword evidence="6" id="KW-0496">Mitochondrion</keyword>
<name>A0A1D3JMJ6_PLAMA</name>
<dbReference type="EMBL" id="LT594628">
    <property type="protein sequence ID" value="SBT87772.1"/>
    <property type="molecule type" value="Genomic_DNA"/>
</dbReference>
<dbReference type="PRINTS" id="PR00315">
    <property type="entry name" value="ELONGATNFCT"/>
</dbReference>
<keyword evidence="9" id="KW-0812">Transmembrane</keyword>
<evidence type="ECO:0000259" key="10">
    <source>
        <dbReference type="PROSITE" id="PS51722"/>
    </source>
</evidence>
<evidence type="ECO:0000313" key="12">
    <source>
        <dbReference type="Proteomes" id="UP000219813"/>
    </source>
</evidence>
<dbReference type="GO" id="GO:0005525">
    <property type="term" value="F:GTP binding"/>
    <property type="evidence" value="ECO:0007669"/>
    <property type="project" value="UniProtKB-KW"/>
</dbReference>
<accession>A0A1D3JMJ6</accession>
<dbReference type="GeneID" id="39867797"/>
<evidence type="ECO:0000256" key="6">
    <source>
        <dbReference type="ARBA" id="ARBA00023128"/>
    </source>
</evidence>
<proteinExistence type="inferred from homology"/>
<dbReference type="GO" id="GO:0043022">
    <property type="term" value="F:ribosome binding"/>
    <property type="evidence" value="ECO:0007669"/>
    <property type="project" value="TreeGrafter"/>
</dbReference>
<dbReference type="InterPro" id="IPR013842">
    <property type="entry name" value="LepA_CTD"/>
</dbReference>
<dbReference type="Gene3D" id="3.30.70.870">
    <property type="entry name" value="Elongation Factor G (Translational Gtpase), domain 3"/>
    <property type="match status" value="1"/>
</dbReference>
<evidence type="ECO:0000256" key="7">
    <source>
        <dbReference type="ARBA" id="ARBA00023134"/>
    </source>
</evidence>
<keyword evidence="2" id="KW-0547">Nucleotide-binding</keyword>
<dbReference type="Proteomes" id="UP000219813">
    <property type="component" value="Chromosome 7"/>
</dbReference>
<dbReference type="Gene3D" id="2.40.30.10">
    <property type="entry name" value="Translation factors"/>
    <property type="match status" value="1"/>
</dbReference>
<feature type="transmembrane region" description="Helical" evidence="9">
    <location>
        <begin position="31"/>
        <end position="48"/>
    </location>
</feature>
<evidence type="ECO:0000256" key="2">
    <source>
        <dbReference type="ARBA" id="ARBA00022741"/>
    </source>
</evidence>
<dbReference type="PANTHER" id="PTHR43512:SF4">
    <property type="entry name" value="TRANSLATION FACTOR GUF1 HOMOLOG, CHLOROPLASTIC"/>
    <property type="match status" value="1"/>
</dbReference>
<keyword evidence="3" id="KW-0999">Mitochondrion inner membrane</keyword>
<dbReference type="InterPro" id="IPR006297">
    <property type="entry name" value="EF-4"/>
</dbReference>
<dbReference type="KEGG" id="pmal:PMUG01_07023300"/>
<dbReference type="VEuPathDB" id="PlasmoDB:PmUG01_07023300"/>
<dbReference type="NCBIfam" id="TIGR00231">
    <property type="entry name" value="small_GTP"/>
    <property type="match status" value="1"/>
</dbReference>
<dbReference type="OMA" id="QVKCDEN"/>
<dbReference type="GO" id="GO:0003924">
    <property type="term" value="F:GTPase activity"/>
    <property type="evidence" value="ECO:0007669"/>
    <property type="project" value="InterPro"/>
</dbReference>
<dbReference type="InterPro" id="IPR009000">
    <property type="entry name" value="Transl_B-barrel_sf"/>
</dbReference>
<dbReference type="InterPro" id="IPR005225">
    <property type="entry name" value="Small_GTP-bd"/>
</dbReference>
<dbReference type="InterPro" id="IPR035647">
    <property type="entry name" value="EFG_III/V"/>
</dbReference>
<evidence type="ECO:0000256" key="9">
    <source>
        <dbReference type="SAM" id="Phobius"/>
    </source>
</evidence>
<comment type="similarity">
    <text evidence="1">Belongs to the TRAFAC class translation factor GTPase superfamily. Classic translation factor GTPase family. LepA subfamily.</text>
</comment>
<keyword evidence="7" id="KW-0342">GTP-binding</keyword>
<dbReference type="SUPFAM" id="SSF54980">
    <property type="entry name" value="EF-G C-terminal domain-like"/>
    <property type="match status" value="2"/>
</dbReference>
<dbReference type="PANTHER" id="PTHR43512">
    <property type="entry name" value="TRANSLATION FACTOR GUF1-RELATED"/>
    <property type="match status" value="1"/>
</dbReference>
<keyword evidence="9" id="KW-1133">Transmembrane helix</keyword>
<feature type="domain" description="Tr-type G" evidence="10">
    <location>
        <begin position="240"/>
        <end position="417"/>
    </location>
</feature>
<dbReference type="Pfam" id="PF06421">
    <property type="entry name" value="LepA_C"/>
    <property type="match status" value="1"/>
</dbReference>
<evidence type="ECO:0000256" key="5">
    <source>
        <dbReference type="ARBA" id="ARBA00022917"/>
    </source>
</evidence>
<feature type="region of interest" description="Disordered" evidence="8">
    <location>
        <begin position="764"/>
        <end position="832"/>
    </location>
</feature>
<dbReference type="SUPFAM" id="SSF50447">
    <property type="entry name" value="Translation proteins"/>
    <property type="match status" value="1"/>
</dbReference>
<dbReference type="SUPFAM" id="SSF52540">
    <property type="entry name" value="P-loop containing nucleoside triphosphate hydrolases"/>
    <property type="match status" value="1"/>
</dbReference>
<dbReference type="InterPro" id="IPR000640">
    <property type="entry name" value="EFG_V-like"/>
</dbReference>
<evidence type="ECO:0000256" key="3">
    <source>
        <dbReference type="ARBA" id="ARBA00022792"/>
    </source>
</evidence>
<dbReference type="Gene3D" id="3.40.50.300">
    <property type="entry name" value="P-loop containing nucleotide triphosphate hydrolases"/>
    <property type="match status" value="1"/>
</dbReference>
<dbReference type="GO" id="GO:0006412">
    <property type="term" value="P:translation"/>
    <property type="evidence" value="ECO:0007669"/>
    <property type="project" value="UniProtKB-KW"/>
</dbReference>